<dbReference type="AlphaFoldDB" id="A0A484ZB89"/>
<evidence type="ECO:0000313" key="1">
    <source>
        <dbReference type="EMBL" id="VFS44743.1"/>
    </source>
</evidence>
<organism evidence="1 2">
    <name type="scientific">Enterobacter cancerogenus</name>
    <dbReference type="NCBI Taxonomy" id="69218"/>
    <lineage>
        <taxon>Bacteria</taxon>
        <taxon>Pseudomonadati</taxon>
        <taxon>Pseudomonadota</taxon>
        <taxon>Gammaproteobacteria</taxon>
        <taxon>Enterobacterales</taxon>
        <taxon>Enterobacteriaceae</taxon>
        <taxon>Enterobacter</taxon>
        <taxon>Enterobacter cloacae complex</taxon>
    </lineage>
</organism>
<name>A0A484ZB89_9ENTR</name>
<evidence type="ECO:0000313" key="2">
    <source>
        <dbReference type="Proteomes" id="UP000351155"/>
    </source>
</evidence>
<reference evidence="1 2" key="1">
    <citation type="submission" date="2019-03" db="EMBL/GenBank/DDBJ databases">
        <authorList>
            <consortium name="Pathogen Informatics"/>
        </authorList>
    </citation>
    <scope>NUCLEOTIDE SEQUENCE [LARGE SCALE GENOMIC DNA]</scope>
    <source>
        <strain evidence="1 2">NCTC12126</strain>
    </source>
</reference>
<proteinExistence type="predicted"/>
<accession>A0A484ZB89</accession>
<gene>
    <name evidence="1" type="ORF">NCTC12126_06055</name>
</gene>
<sequence length="76" mass="8124">MRPPLLGLGLEPEVLQQVADVLVVASYRLDLPAQVQNIVDGIKAAAAQLHAVMGNFVGWLGYEKDACRRTSGQPPA</sequence>
<protein>
    <submittedName>
        <fullName evidence="1">Virulence effector protein SrfC</fullName>
    </submittedName>
</protein>
<dbReference type="Proteomes" id="UP000351155">
    <property type="component" value="Unassembled WGS sequence"/>
</dbReference>
<dbReference type="EMBL" id="CAADIW010000077">
    <property type="protein sequence ID" value="VFS44743.1"/>
    <property type="molecule type" value="Genomic_DNA"/>
</dbReference>